<reference evidence="1 2" key="1">
    <citation type="submission" date="2019-05" db="EMBL/GenBank/DDBJ databases">
        <title>Another draft genome of Portunus trituberculatus and its Hox gene families provides insights of decapod evolution.</title>
        <authorList>
            <person name="Jeong J.-H."/>
            <person name="Song I."/>
            <person name="Kim S."/>
            <person name="Choi T."/>
            <person name="Kim D."/>
            <person name="Ryu S."/>
            <person name="Kim W."/>
        </authorList>
    </citation>
    <scope>NUCLEOTIDE SEQUENCE [LARGE SCALE GENOMIC DNA]</scope>
    <source>
        <tissue evidence="1">Muscle</tissue>
    </source>
</reference>
<comment type="caution">
    <text evidence="1">The sequence shown here is derived from an EMBL/GenBank/DDBJ whole genome shotgun (WGS) entry which is preliminary data.</text>
</comment>
<dbReference type="AlphaFoldDB" id="A0A5B7G9I2"/>
<sequence length="99" mass="11230">MARRWFTECGSLCWPPPPPLHVFEQPYGLAPLAQLNLAARAIRASSRCASVRAVPRCWEERSSKTTDVICSFFYPRIDTYCSQLSGDWSSVPCCFMTSY</sequence>
<dbReference type="Proteomes" id="UP000324222">
    <property type="component" value="Unassembled WGS sequence"/>
</dbReference>
<name>A0A5B7G9I2_PORTR</name>
<keyword evidence="2" id="KW-1185">Reference proteome</keyword>
<accession>A0A5B7G9I2</accession>
<organism evidence="1 2">
    <name type="scientific">Portunus trituberculatus</name>
    <name type="common">Swimming crab</name>
    <name type="synonym">Neptunus trituberculatus</name>
    <dbReference type="NCBI Taxonomy" id="210409"/>
    <lineage>
        <taxon>Eukaryota</taxon>
        <taxon>Metazoa</taxon>
        <taxon>Ecdysozoa</taxon>
        <taxon>Arthropoda</taxon>
        <taxon>Crustacea</taxon>
        <taxon>Multicrustacea</taxon>
        <taxon>Malacostraca</taxon>
        <taxon>Eumalacostraca</taxon>
        <taxon>Eucarida</taxon>
        <taxon>Decapoda</taxon>
        <taxon>Pleocyemata</taxon>
        <taxon>Brachyura</taxon>
        <taxon>Eubrachyura</taxon>
        <taxon>Portunoidea</taxon>
        <taxon>Portunidae</taxon>
        <taxon>Portuninae</taxon>
        <taxon>Portunus</taxon>
    </lineage>
</organism>
<protein>
    <submittedName>
        <fullName evidence="1">Uncharacterized protein</fullName>
    </submittedName>
</protein>
<evidence type="ECO:0000313" key="1">
    <source>
        <dbReference type="EMBL" id="MPC56671.1"/>
    </source>
</evidence>
<dbReference type="EMBL" id="VSRR010014145">
    <property type="protein sequence ID" value="MPC56671.1"/>
    <property type="molecule type" value="Genomic_DNA"/>
</dbReference>
<proteinExistence type="predicted"/>
<gene>
    <name evidence="1" type="ORF">E2C01_050636</name>
</gene>
<evidence type="ECO:0000313" key="2">
    <source>
        <dbReference type="Proteomes" id="UP000324222"/>
    </source>
</evidence>